<dbReference type="InterPro" id="IPR019557">
    <property type="entry name" value="AminoTfrase-like_pln_mobile"/>
</dbReference>
<feature type="compositionally biased region" description="Low complexity" evidence="1">
    <location>
        <begin position="714"/>
        <end position="736"/>
    </location>
</feature>
<reference evidence="3" key="1">
    <citation type="submission" date="2018-02" db="EMBL/GenBank/DDBJ databases">
        <authorList>
            <person name="Cohen D.B."/>
            <person name="Kent A.D."/>
        </authorList>
    </citation>
    <scope>NUCLEOTIDE SEQUENCE</scope>
</reference>
<accession>A0A2N9F5W0</accession>
<feature type="region of interest" description="Disordered" evidence="1">
    <location>
        <begin position="1"/>
        <end position="25"/>
    </location>
</feature>
<dbReference type="EMBL" id="OIVN01000581">
    <property type="protein sequence ID" value="SPC82485.1"/>
    <property type="molecule type" value="Genomic_DNA"/>
</dbReference>
<organism evidence="3">
    <name type="scientific">Fagus sylvatica</name>
    <name type="common">Beechnut</name>
    <dbReference type="NCBI Taxonomy" id="28930"/>
    <lineage>
        <taxon>Eukaryota</taxon>
        <taxon>Viridiplantae</taxon>
        <taxon>Streptophyta</taxon>
        <taxon>Embryophyta</taxon>
        <taxon>Tracheophyta</taxon>
        <taxon>Spermatophyta</taxon>
        <taxon>Magnoliopsida</taxon>
        <taxon>eudicotyledons</taxon>
        <taxon>Gunneridae</taxon>
        <taxon>Pentapetalae</taxon>
        <taxon>rosids</taxon>
        <taxon>fabids</taxon>
        <taxon>Fagales</taxon>
        <taxon>Fagaceae</taxon>
        <taxon>Fagus</taxon>
    </lineage>
</organism>
<evidence type="ECO:0000313" key="3">
    <source>
        <dbReference type="EMBL" id="SPC82485.1"/>
    </source>
</evidence>
<dbReference type="GO" id="GO:0010073">
    <property type="term" value="P:meristem maintenance"/>
    <property type="evidence" value="ECO:0007669"/>
    <property type="project" value="InterPro"/>
</dbReference>
<evidence type="ECO:0000256" key="1">
    <source>
        <dbReference type="SAM" id="MobiDB-lite"/>
    </source>
</evidence>
<name>A0A2N9F5W0_FAGSY</name>
<feature type="compositionally biased region" description="Low complexity" evidence="1">
    <location>
        <begin position="582"/>
        <end position="602"/>
    </location>
</feature>
<dbReference type="PANTHER" id="PTHR46033">
    <property type="entry name" value="PROTEIN MAIN-LIKE 2"/>
    <property type="match status" value="1"/>
</dbReference>
<dbReference type="InterPro" id="IPR044824">
    <property type="entry name" value="MAIN-like"/>
</dbReference>
<dbReference type="AlphaFoldDB" id="A0A2N9F5W0"/>
<protein>
    <recommendedName>
        <fullName evidence="2">Aminotransferase-like plant mobile domain-containing protein</fullName>
    </recommendedName>
</protein>
<feature type="compositionally biased region" description="Low complexity" evidence="1">
    <location>
        <begin position="1"/>
        <end position="14"/>
    </location>
</feature>
<sequence length="1141" mass="123835">MASSSSTTPASLPLQPSKGEGLETPSVVPAVSTEAMVDAAVAPPTIPGEATPTAPSFVSDETENLREGFVFSLIDPWYGRLEAAVDQGWVPNLDEISELLIQKGDLQDSLRDAGVHWSILISRSCNMFRDTEPLREVLRRWCPSTHIFFFSWGELTPTLEDVANHWMLPILGEHSLSNIKLSAEEEETVAALKRQSSTKLSGWPSFFIYHKEASVRRAAFVLYWLCKCTFGNFSCYSINTAYIPLTIRISTGHCFPFAPLFSGHLYSQSDLLHDCKVEGDSCYILFAAFNTSALQTFFWEHSVSYLFAAKDKSATWGRFSDLPREFLDRFPDFRNNLPLVYRWVGLKTRDYDLVDALNHEENVLFRPYGDDYPGFTCVSVFSRFYQPTSLIRDLKVDDYRSLTYLSTVNPGFLLVLSITGISFIPYCPQRVQRQFGLDQGVPVGPQETATCVADLTAFIKSRAFARWGGETNRSMVEFVNAGRSDKTPMSVHRKPLDGVRGGWIAYTIHLPESWRNSVNVVENRLIMPSKRGKGSKRDAPVDLAVEKTSKKPTPSIPSSKKAPSKKTKAGKKEPTESTVAPSKIKSMSASPSKKSGKKSVASRPPKGQEKTSVSSSSPDEEQPSAALTPLPSKKKKFVAPLFPLGAASRTRSKSGSKATHGSGRSGDGVIIVEDSDMVVDDVVASPLEGDDLQTTAVDQGKDLRKSVADSSEVGAESTGEGHSSSSDSLFDSVPGSVPEEQIISVGSTADDDNMPGADDSSMGPAGSMGDDLAIVPHASHGRDDDSAMGADVDLISFSVPQTVLISRVTGSDASMTYIMEGISLFGATPSFRAIPVGEFVISASRIAGEAPPVAGGAFIPEEIHAQGFVESESVVDLGVIPKASNNVDSIADHGAQAEDAGVFAVDTLVGSNHLENIGMDDTVRMSEDASEVGITGEITTVSPPPRPTAEAGSSVGASSLSSEVADFLKEFDRKTPNPHPEQFFWCFNGPLVPFGSFWFPNDCLPYLLRLSARRSDFTTNFKLSAGLGGPMLSLLGSVLATMSESSLEDVTKTQILAWRSVIQDLMGVRFDLGFMIERLQQTAQCFFGKRISDEVKELQHQIALLQDSLAMLTAYQDEMVSTGKMILGSERGGSFLDNLLD</sequence>
<feature type="domain" description="Aminotransferase-like plant mobile" evidence="2">
    <location>
        <begin position="122"/>
        <end position="445"/>
    </location>
</feature>
<feature type="compositionally biased region" description="Basic and acidic residues" evidence="1">
    <location>
        <begin position="535"/>
        <end position="549"/>
    </location>
</feature>
<dbReference type="PANTHER" id="PTHR46033:SF16">
    <property type="entry name" value="AMINOTRANSFERASE-LIKE PLANT MOBILE DOMAIN-CONTAINING PROTEIN"/>
    <property type="match status" value="1"/>
</dbReference>
<gene>
    <name evidence="3" type="ORF">FSB_LOCUS10367</name>
</gene>
<proteinExistence type="predicted"/>
<dbReference type="Pfam" id="PF10536">
    <property type="entry name" value="PMD"/>
    <property type="match status" value="1"/>
</dbReference>
<evidence type="ECO:0000259" key="2">
    <source>
        <dbReference type="Pfam" id="PF10536"/>
    </source>
</evidence>
<feature type="compositionally biased region" description="Low complexity" evidence="1">
    <location>
        <begin position="551"/>
        <end position="561"/>
    </location>
</feature>
<feature type="region of interest" description="Disordered" evidence="1">
    <location>
        <begin position="529"/>
        <end position="785"/>
    </location>
</feature>